<dbReference type="Proteomes" id="UP000247069">
    <property type="component" value="Genome"/>
</dbReference>
<protein>
    <submittedName>
        <fullName evidence="2">NSP5</fullName>
    </submittedName>
</protein>
<reference evidence="3" key="1">
    <citation type="submission" date="2014-07" db="EMBL/GenBank/DDBJ databases">
        <title>Viral metagenomic analysis of the feces of chickens with Runting-Stunting Syndrome.</title>
        <authorList>
            <person name="Kim H."/>
            <person name="Choi J."/>
            <person name="Lee H."/>
            <person name="Kwon Y."/>
        </authorList>
    </citation>
    <scope>NUCLEOTIDE SEQUENCE [LARGE SCALE GENOMIC DNA]</scope>
</reference>
<evidence type="ECO:0000256" key="1">
    <source>
        <dbReference type="SAM" id="MobiDB-lite"/>
    </source>
</evidence>
<evidence type="ECO:0000313" key="3">
    <source>
        <dbReference type="Proteomes" id="UP000247069"/>
    </source>
</evidence>
<sequence>SSRAGTSYTRIDYDEDMLLDDITPSDSASSQDTNQKTFREKSFKSSSMISQCDEDDIANQEMNKLESIVNSTQIDERQNIADWDEYLERNSGIKIIKGKDYMDKTDSDGMLKDKTLNYSAMKESNSIDSTVKRKINSSKINTQDTSSDEECNRNCKCCKKLRRLRKRMSILIAESY</sequence>
<feature type="non-terminal residue" evidence="2">
    <location>
        <position position="1"/>
    </location>
</feature>
<dbReference type="EMBL" id="KM254201">
    <property type="protein sequence ID" value="AIW53360.1"/>
    <property type="molecule type" value="Genomic_RNA"/>
</dbReference>
<name>A0A0K0LAT8_9REOV</name>
<proteinExistence type="predicted"/>
<gene>
    <name evidence="2" type="primary">NSP5</name>
</gene>
<feature type="region of interest" description="Disordered" evidence="1">
    <location>
        <begin position="20"/>
        <end position="50"/>
    </location>
</feature>
<feature type="compositionally biased region" description="Polar residues" evidence="1">
    <location>
        <begin position="24"/>
        <end position="36"/>
    </location>
</feature>
<accession>A0A0K0LAT8</accession>
<evidence type="ECO:0000313" key="2">
    <source>
        <dbReference type="EMBL" id="AIW53360.1"/>
    </source>
</evidence>
<organism evidence="2 3">
    <name type="scientific">Rotavirus D</name>
    <dbReference type="NCBI Taxonomy" id="335100"/>
    <lineage>
        <taxon>Viruses</taxon>
        <taxon>Riboviria</taxon>
        <taxon>Orthornavirae</taxon>
        <taxon>Duplornaviricota</taxon>
        <taxon>Resentoviricetes</taxon>
        <taxon>Reovirales</taxon>
        <taxon>Sedoreoviridae</taxon>
        <taxon>Rotavirus</taxon>
        <taxon>Rotavirus deltagastroenteritidis</taxon>
    </lineage>
</organism>